<dbReference type="KEGG" id="vgo:GJW-30_1_04092"/>
<proteinExistence type="predicted"/>
<dbReference type="Pfam" id="PF00174">
    <property type="entry name" value="Oxidored_molyb"/>
    <property type="match status" value="1"/>
</dbReference>
<name>A0A0S3Q035_9BRAD</name>
<dbReference type="PANTHER" id="PTHR19372">
    <property type="entry name" value="SULFITE REDUCTASE"/>
    <property type="match status" value="1"/>
</dbReference>
<dbReference type="GO" id="GO:0006790">
    <property type="term" value="P:sulfur compound metabolic process"/>
    <property type="evidence" value="ECO:0007669"/>
    <property type="project" value="TreeGrafter"/>
</dbReference>
<dbReference type="Gene3D" id="3.90.420.10">
    <property type="entry name" value="Oxidoreductase, molybdopterin-binding domain"/>
    <property type="match status" value="1"/>
</dbReference>
<dbReference type="EMBL" id="AP014946">
    <property type="protein sequence ID" value="BAT61535.1"/>
    <property type="molecule type" value="Genomic_DNA"/>
</dbReference>
<dbReference type="InterPro" id="IPR008335">
    <property type="entry name" value="Mopterin_OxRdtase_euk"/>
</dbReference>
<dbReference type="AlphaFoldDB" id="A0A0S3Q035"/>
<evidence type="ECO:0000313" key="2">
    <source>
        <dbReference type="EMBL" id="BAT61535.1"/>
    </source>
</evidence>
<feature type="domain" description="Oxidoreductase molybdopterin-binding" evidence="1">
    <location>
        <begin position="37"/>
        <end position="199"/>
    </location>
</feature>
<sequence length="331" mass="35984">MSAVILDPTGFHRRIPLSPHELTSRRTPTEDIIILCHLGVPRIDVTNWSLSVAGLVARPRTLSFADLLAYPKHTVASIHQCAGSPLAPAEPTRRITNVVWGGTRLIDILADAGLSKEATFIWSFGADYGKFADVEVDRYQKDLPIARIDDDILVAYELNGGPLPAENGYPARLVVPGFYGTNSTKWLTEIRAEQSRATGPFTTRWYNDPIAAPDGTACQQTRPVWAVAPESIIVSPAPMAKLPHGTEVEIWGWAWADGGVTAVSVTANGVLLSGVELEAPAGREWQRFSVRWTPDRSGESVLASVAKKADGTMQPPANFRNAVHHVTVRVV</sequence>
<dbReference type="GO" id="GO:0020037">
    <property type="term" value="F:heme binding"/>
    <property type="evidence" value="ECO:0007669"/>
    <property type="project" value="TreeGrafter"/>
</dbReference>
<dbReference type="GO" id="GO:0008482">
    <property type="term" value="F:sulfite oxidase activity"/>
    <property type="evidence" value="ECO:0007669"/>
    <property type="project" value="TreeGrafter"/>
</dbReference>
<organism evidence="2 3">
    <name type="scientific">Variibacter gotjawalensis</name>
    <dbReference type="NCBI Taxonomy" id="1333996"/>
    <lineage>
        <taxon>Bacteria</taxon>
        <taxon>Pseudomonadati</taxon>
        <taxon>Pseudomonadota</taxon>
        <taxon>Alphaproteobacteria</taxon>
        <taxon>Hyphomicrobiales</taxon>
        <taxon>Nitrobacteraceae</taxon>
        <taxon>Variibacter</taxon>
    </lineage>
</organism>
<keyword evidence="3" id="KW-1185">Reference proteome</keyword>
<dbReference type="PRINTS" id="PR00407">
    <property type="entry name" value="EUMOPTERIN"/>
</dbReference>
<dbReference type="InterPro" id="IPR014756">
    <property type="entry name" value="Ig_E-set"/>
</dbReference>
<dbReference type="SUPFAM" id="SSF56524">
    <property type="entry name" value="Oxidoreductase molybdopterin-binding domain"/>
    <property type="match status" value="1"/>
</dbReference>
<reference evidence="2 3" key="1">
    <citation type="submission" date="2015-08" db="EMBL/GenBank/DDBJ databases">
        <title>Investigation of the bacterial diversity of lava forest soil.</title>
        <authorList>
            <person name="Lee J.S."/>
        </authorList>
    </citation>
    <scope>NUCLEOTIDE SEQUENCE [LARGE SCALE GENOMIC DNA]</scope>
    <source>
        <strain evidence="2 3">GJW-30</strain>
    </source>
</reference>
<dbReference type="GO" id="GO:0043546">
    <property type="term" value="F:molybdopterin cofactor binding"/>
    <property type="evidence" value="ECO:0007669"/>
    <property type="project" value="TreeGrafter"/>
</dbReference>
<dbReference type="OrthoDB" id="9795587at2"/>
<dbReference type="Gene3D" id="2.60.40.650">
    <property type="match status" value="1"/>
</dbReference>
<dbReference type="InterPro" id="IPR000572">
    <property type="entry name" value="OxRdtase_Mopterin-bd_dom"/>
</dbReference>
<dbReference type="InterPro" id="IPR036374">
    <property type="entry name" value="OxRdtase_Mopterin-bd_sf"/>
</dbReference>
<dbReference type="Proteomes" id="UP000236884">
    <property type="component" value="Chromosome"/>
</dbReference>
<protein>
    <submittedName>
        <fullName evidence="2">TMAO/DMSO reductase</fullName>
    </submittedName>
</protein>
<evidence type="ECO:0000259" key="1">
    <source>
        <dbReference type="Pfam" id="PF00174"/>
    </source>
</evidence>
<evidence type="ECO:0000313" key="3">
    <source>
        <dbReference type="Proteomes" id="UP000236884"/>
    </source>
</evidence>
<dbReference type="SUPFAM" id="SSF81296">
    <property type="entry name" value="E set domains"/>
    <property type="match status" value="1"/>
</dbReference>
<dbReference type="PANTHER" id="PTHR19372:SF7">
    <property type="entry name" value="SULFITE OXIDASE, MITOCHONDRIAL"/>
    <property type="match status" value="1"/>
</dbReference>
<accession>A0A0S3Q035</accession>
<dbReference type="RefSeq" id="WP_096358219.1">
    <property type="nucleotide sequence ID" value="NZ_AP014946.1"/>
</dbReference>
<gene>
    <name evidence="2" type="ORF">GJW-30_1_04092</name>
</gene>